<protein>
    <submittedName>
        <fullName evidence="1">Uncharacterized protein</fullName>
    </submittedName>
</protein>
<accession>A0A8H7WJB4</accession>
<dbReference type="EMBL" id="JAFJYH010000007">
    <property type="protein sequence ID" value="KAG4425777.1"/>
    <property type="molecule type" value="Genomic_DNA"/>
</dbReference>
<dbReference type="OrthoDB" id="509124at2759"/>
<dbReference type="PANTHER" id="PTHR36166">
    <property type="entry name" value="CHROMOSOME 9, WHOLE GENOME SHOTGUN SEQUENCE"/>
    <property type="match status" value="1"/>
</dbReference>
<dbReference type="AlphaFoldDB" id="A0A8H7WJB4"/>
<dbReference type="SUPFAM" id="SSF55961">
    <property type="entry name" value="Bet v1-like"/>
    <property type="match status" value="1"/>
</dbReference>
<evidence type="ECO:0000313" key="1">
    <source>
        <dbReference type="EMBL" id="KAG4425777.1"/>
    </source>
</evidence>
<proteinExistence type="predicted"/>
<dbReference type="Proteomes" id="UP000664132">
    <property type="component" value="Unassembled WGS sequence"/>
</dbReference>
<evidence type="ECO:0000313" key="2">
    <source>
        <dbReference type="Proteomes" id="UP000664132"/>
    </source>
</evidence>
<reference evidence="1" key="1">
    <citation type="submission" date="2021-02" db="EMBL/GenBank/DDBJ databases">
        <title>Genome sequence Cadophora malorum strain M34.</title>
        <authorList>
            <person name="Stefanovic E."/>
            <person name="Vu D."/>
            <person name="Scully C."/>
            <person name="Dijksterhuis J."/>
            <person name="Roader J."/>
            <person name="Houbraken J."/>
        </authorList>
    </citation>
    <scope>NUCLEOTIDE SEQUENCE</scope>
    <source>
        <strain evidence="1">M34</strain>
    </source>
</reference>
<sequence>MPITAQIEIDASPEEFLDFEHWPEIKSDMIKSISRLPSHPDGPIKINEKLAVSFGGIISNVNVLANTPTEFRWRGDIYYVLSGDHTFRFEPSMLHPGKTLFVSTEIPMRVLKLLAGPIGMQKAFEGFCQDFKKRVESVVKGTEVEVQS</sequence>
<keyword evidence="2" id="KW-1185">Reference proteome</keyword>
<organism evidence="1 2">
    <name type="scientific">Cadophora malorum</name>
    <dbReference type="NCBI Taxonomy" id="108018"/>
    <lineage>
        <taxon>Eukaryota</taxon>
        <taxon>Fungi</taxon>
        <taxon>Dikarya</taxon>
        <taxon>Ascomycota</taxon>
        <taxon>Pezizomycotina</taxon>
        <taxon>Leotiomycetes</taxon>
        <taxon>Helotiales</taxon>
        <taxon>Ploettnerulaceae</taxon>
        <taxon>Cadophora</taxon>
    </lineage>
</organism>
<comment type="caution">
    <text evidence="1">The sequence shown here is derived from an EMBL/GenBank/DDBJ whole genome shotgun (WGS) entry which is preliminary data.</text>
</comment>
<name>A0A8H7WJB4_9HELO</name>
<gene>
    <name evidence="1" type="ORF">IFR04_000984</name>
</gene>
<dbReference type="PANTHER" id="PTHR36166:SF1">
    <property type="entry name" value="SRPBCC DOMAIN-CONTAINING PROTEIN"/>
    <property type="match status" value="1"/>
</dbReference>